<evidence type="ECO:0000256" key="2">
    <source>
        <dbReference type="PROSITE-ProRule" id="PRU00708"/>
    </source>
</evidence>
<dbReference type="InterPro" id="IPR001194">
    <property type="entry name" value="cDENN_dom"/>
</dbReference>
<dbReference type="PANTHER" id="PTHR12296">
    <property type="entry name" value="DENN DOMAIN-CONTAINING PROTEIN 4"/>
    <property type="match status" value="1"/>
</dbReference>
<dbReference type="Pfam" id="PF03456">
    <property type="entry name" value="uDENN"/>
    <property type="match status" value="1"/>
</dbReference>
<keyword evidence="1" id="KW-0344">Guanine-nucleotide releasing factor</keyword>
<evidence type="ECO:0008006" key="8">
    <source>
        <dbReference type="Google" id="ProtNLM"/>
    </source>
</evidence>
<dbReference type="InterPro" id="IPR023341">
    <property type="entry name" value="MABP"/>
</dbReference>
<keyword evidence="7" id="KW-1185">Reference proteome</keyword>
<feature type="region of interest" description="Disordered" evidence="3">
    <location>
        <begin position="1160"/>
        <end position="1193"/>
    </location>
</feature>
<dbReference type="Gene3D" id="2.100.10.50">
    <property type="match status" value="1"/>
</dbReference>
<dbReference type="GO" id="GO:0032483">
    <property type="term" value="P:regulation of Rab protein signal transduction"/>
    <property type="evidence" value="ECO:0007669"/>
    <property type="project" value="TreeGrafter"/>
</dbReference>
<evidence type="ECO:0000256" key="3">
    <source>
        <dbReference type="SAM" id="MobiDB-lite"/>
    </source>
</evidence>
<dbReference type="PROSITE" id="PS51375">
    <property type="entry name" value="PPR"/>
    <property type="match status" value="1"/>
</dbReference>
<dbReference type="Proteomes" id="UP001233999">
    <property type="component" value="Unassembled WGS sequence"/>
</dbReference>
<feature type="domain" description="UDENN" evidence="4">
    <location>
        <begin position="122"/>
        <end position="568"/>
    </location>
</feature>
<evidence type="ECO:0000259" key="5">
    <source>
        <dbReference type="PROSITE" id="PS51498"/>
    </source>
</evidence>
<organism evidence="6 7">
    <name type="scientific">Diploptera punctata</name>
    <name type="common">Pacific beetle cockroach</name>
    <dbReference type="NCBI Taxonomy" id="6984"/>
    <lineage>
        <taxon>Eukaryota</taxon>
        <taxon>Metazoa</taxon>
        <taxon>Ecdysozoa</taxon>
        <taxon>Arthropoda</taxon>
        <taxon>Hexapoda</taxon>
        <taxon>Insecta</taxon>
        <taxon>Pterygota</taxon>
        <taxon>Neoptera</taxon>
        <taxon>Polyneoptera</taxon>
        <taxon>Dictyoptera</taxon>
        <taxon>Blattodea</taxon>
        <taxon>Blaberoidea</taxon>
        <taxon>Blaberidae</taxon>
        <taxon>Diplopterinae</taxon>
        <taxon>Diploptera</taxon>
    </lineage>
</organism>
<evidence type="ECO:0000313" key="6">
    <source>
        <dbReference type="EMBL" id="KAJ9597764.1"/>
    </source>
</evidence>
<dbReference type="Pfam" id="PF02141">
    <property type="entry name" value="DENN"/>
    <property type="match status" value="1"/>
</dbReference>
<feature type="domain" description="MABP" evidence="5">
    <location>
        <begin position="1"/>
        <end position="130"/>
    </location>
</feature>
<dbReference type="SMART" id="SM00801">
    <property type="entry name" value="dDENN"/>
    <property type="match status" value="1"/>
</dbReference>
<dbReference type="GO" id="GO:0005085">
    <property type="term" value="F:guanyl-nucleotide exchange factor activity"/>
    <property type="evidence" value="ECO:0007669"/>
    <property type="project" value="UniProtKB-KW"/>
</dbReference>
<dbReference type="InterPro" id="IPR002885">
    <property type="entry name" value="PPR_rpt"/>
</dbReference>
<feature type="compositionally biased region" description="Low complexity" evidence="3">
    <location>
        <begin position="1166"/>
        <end position="1181"/>
    </location>
</feature>
<comment type="caution">
    <text evidence="6">The sequence shown here is derived from an EMBL/GenBank/DDBJ whole genome shotgun (WGS) entry which is preliminary data.</text>
</comment>
<dbReference type="InterPro" id="IPR043153">
    <property type="entry name" value="DENN_C"/>
</dbReference>
<feature type="compositionally biased region" description="Polar residues" evidence="3">
    <location>
        <begin position="1569"/>
        <end position="1580"/>
    </location>
</feature>
<evidence type="ECO:0000259" key="4">
    <source>
        <dbReference type="PROSITE" id="PS50211"/>
    </source>
</evidence>
<dbReference type="SMART" id="SM00800">
    <property type="entry name" value="uDENN"/>
    <property type="match status" value="1"/>
</dbReference>
<name>A0AAD8EPZ4_DIPPU</name>
<dbReference type="Gene3D" id="3.40.50.11500">
    <property type="match status" value="1"/>
</dbReference>
<feature type="compositionally biased region" description="Low complexity" evidence="3">
    <location>
        <begin position="1552"/>
        <end position="1562"/>
    </location>
</feature>
<feature type="non-terminal residue" evidence="6">
    <location>
        <position position="1783"/>
    </location>
</feature>
<dbReference type="GO" id="GO:0031410">
    <property type="term" value="C:cytoplasmic vesicle"/>
    <property type="evidence" value="ECO:0007669"/>
    <property type="project" value="TreeGrafter"/>
</dbReference>
<proteinExistence type="predicted"/>
<feature type="compositionally biased region" description="Polar residues" evidence="3">
    <location>
        <begin position="1539"/>
        <end position="1548"/>
    </location>
</feature>
<dbReference type="SMART" id="SM00799">
    <property type="entry name" value="DENN"/>
    <property type="match status" value="1"/>
</dbReference>
<dbReference type="PROSITE" id="PS51498">
    <property type="entry name" value="MABP"/>
    <property type="match status" value="1"/>
</dbReference>
<reference evidence="6" key="1">
    <citation type="journal article" date="2023" name="IScience">
        <title>Live-bearing cockroach genome reveals convergent evolutionary mechanisms linked to viviparity in insects and beyond.</title>
        <authorList>
            <person name="Fouks B."/>
            <person name="Harrison M.C."/>
            <person name="Mikhailova A.A."/>
            <person name="Marchal E."/>
            <person name="English S."/>
            <person name="Carruthers M."/>
            <person name="Jennings E.C."/>
            <person name="Chiamaka E.L."/>
            <person name="Frigard R.A."/>
            <person name="Pippel M."/>
            <person name="Attardo G.M."/>
            <person name="Benoit J.B."/>
            <person name="Bornberg-Bauer E."/>
            <person name="Tobe S.S."/>
        </authorList>
    </citation>
    <scope>NUCLEOTIDE SEQUENCE</scope>
    <source>
        <strain evidence="6">Stay&amp;Tobe</strain>
    </source>
</reference>
<feature type="compositionally biased region" description="Polar residues" evidence="3">
    <location>
        <begin position="846"/>
        <end position="860"/>
    </location>
</feature>
<dbReference type="PROSITE" id="PS50211">
    <property type="entry name" value="DENN"/>
    <property type="match status" value="1"/>
</dbReference>
<evidence type="ECO:0000256" key="1">
    <source>
        <dbReference type="ARBA" id="ARBA00022658"/>
    </source>
</evidence>
<feature type="region of interest" description="Disordered" evidence="3">
    <location>
        <begin position="1004"/>
        <end position="1034"/>
    </location>
</feature>
<accession>A0AAD8EPZ4</accession>
<feature type="repeat" description="PPR" evidence="2">
    <location>
        <begin position="743"/>
        <end position="777"/>
    </location>
</feature>
<dbReference type="InterPro" id="IPR011990">
    <property type="entry name" value="TPR-like_helical_dom_sf"/>
</dbReference>
<dbReference type="Gene3D" id="1.25.40.10">
    <property type="entry name" value="Tetratricopeptide repeat domain"/>
    <property type="match status" value="1"/>
</dbReference>
<reference evidence="6" key="2">
    <citation type="submission" date="2023-05" db="EMBL/GenBank/DDBJ databases">
        <authorList>
            <person name="Fouks B."/>
        </authorList>
    </citation>
    <scope>NUCLEOTIDE SEQUENCE</scope>
    <source>
        <strain evidence="6">Stay&amp;Tobe</strain>
        <tissue evidence="6">Testes</tissue>
    </source>
</reference>
<feature type="region of interest" description="Disordered" evidence="3">
    <location>
        <begin position="1536"/>
        <end position="1586"/>
    </location>
</feature>
<sequence length="1783" mass="198478">LDADLNHGSLRSPEVFLCYRRGRDRLPLVDIGVMYDGKERIMPDSEVVQMTPGNRVANVNNSGAKTFVTYRRAPASMPCNELVVTDICVILTNKGESPPHAFCMINKNLNKGMMARRLVLMLYLCYKKSMNRANLISYKPGILARYPLVDYQNFPLPATVPMFCLPMGSSVECWPAKATQPRPVFSTFILTVSDAVEKVYGSAVTFYERISAGSLTPEQCSELQINESGDNEKTVNVNKCICLLSHWPFFDTFEKFLLFLYGLVCEGSHTVPIERHISHFLEDVPFPSPQRPRILVQLSSTDRVILTQPEDLPLPRSGASFKELLVNLGPDNCLMILLLALTEQKLLVHSLRPDVLTAVAEAISMIIFPFKWQCPYIPLCPLGLAEVLHAPLPFLIGVDSRFFDLYDPPTDVNCVDLDTNNITVLLRGKTRLTAKLLPKKPARVLRNTLEQLFQKLHNFVQSYAQNSDKDNSIDKDFQFKRKEQSLELEIQEAFLRFMATVLKGYRFYLLPITKAPTIGTTDPSSLFDLQGFMRSRDKTHHKFFALVMKTQMFIRFIEERSFVSDMDASLAFFDECTEKVDSDDGDGRILDQDESLQSERTVFIMPPEPTGLPSDRKYSYNAFLMLSKGIFCVGVEKTRVNQERLDGKVKRVQNTTNRLSGVMPGSPMARRTKHEIKSAQKLARKHAGSPELWAKCLLTTCYSLWFIHLPSYAMQSGSKAPACLQAAYEFLVKIQKMKLQPTDEVCYRVMMQLCGVYSQPVLAVKLLSQMKRSGIQPNAITYGFYNRAVLEATWPSDCTNSSQLLWNKLRNVIIGVALFRRAGVRRRVSDDSMSQIDGADVISHTSLDSGSSHQDTNVDTVTHDQNKNGPGITSLLWHKLYSMTNNTVVSYINLRNSWEKIHIQKNKRKIMNLEIPGGKKCNLEVHWSATRGNNKAVNKVSQQDSTDYAAFDRFRSRVGSIVRPSGAPLLTPRSALQQQSCLLMTGLYDGPALAEESDVYDGELSNDASTCVSPSHNSQGSPQSPRSPDANSPSECFKLLIRSESFANDAQILDKLNKIKLGLPDSSGLNGRVVPIPEDRGEFDKVLASKPISSSAFTTTSEGRKPPTKVLSSGLCLDAEAVSTTEGQVHSASRLFSGLGDRMSRLDPNCDSQDLIMNRTNNAYDSPSKSPSSLPSCKTSPIRTPVTENDPLGALDIQDSVENDQPDSGSTSMSSIVTPGILDHADAPGGPVLFQGHTKTRGVSRSATFAHDEYSECSERGKSMQRSSTMPVDVPVSTAASTTSTVGSIGSSFKLPFSRYSPARLSLRKADLRIGTQMIENAITNFSPSSLTSKNELLRGGLSTLKSAGNLVAKKFDEIKEAISANSTPVKANLGHGRLSAEGENLYYENDTVESGEVPQRRVSNEFSPLAVHQHLDYLSSNLLDLFSEGSRKGSSSNLQPLDESGSTMWAHLQQLPEQLYPRDATIRDHHSPVALELSMTTCSKCHNCSSVLHDEEILAGWVPEDSNLNTKCPFCGKATVPFLTVNVSDYRSQPMLDHTSSQESVSHTRSRFSNLGGSSSSVDGEATSRLTKPQSISTDQDVKTTEQAAVDLEPITVPYLNPLVLRKEFENILHNEGDTCLTQPRFVDEHPIIYWNMVWVFERISVVSHLPGLCLQAASINKNQMLHPSWDTCDHNNVAIRCMWDNRRLHEEVGQPMYALWQQNDQQSSLVSALLTDRTSIPRNVMQMVISCVRCNDLLEPLKKLAIERQKLKGRGVNRGHSIYRDILFLAFTAMGRDNIDH</sequence>
<dbReference type="InterPro" id="IPR005112">
    <property type="entry name" value="dDENN_dom"/>
</dbReference>
<dbReference type="Pfam" id="PF03455">
    <property type="entry name" value="dDENN"/>
    <property type="match status" value="1"/>
</dbReference>
<evidence type="ECO:0000313" key="7">
    <source>
        <dbReference type="Proteomes" id="UP001233999"/>
    </source>
</evidence>
<protein>
    <recommendedName>
        <fullName evidence="8">C-myc promoter-binding protein</fullName>
    </recommendedName>
</protein>
<dbReference type="InterPro" id="IPR005113">
    <property type="entry name" value="uDENN_dom"/>
</dbReference>
<dbReference type="EMBL" id="JASPKZ010001586">
    <property type="protein sequence ID" value="KAJ9597764.1"/>
    <property type="molecule type" value="Genomic_DNA"/>
</dbReference>
<dbReference type="InterPro" id="IPR037516">
    <property type="entry name" value="Tripartite_DENN"/>
</dbReference>
<feature type="region of interest" description="Disordered" evidence="3">
    <location>
        <begin position="846"/>
        <end position="865"/>
    </location>
</feature>
<feature type="non-terminal residue" evidence="6">
    <location>
        <position position="1"/>
    </location>
</feature>
<gene>
    <name evidence="6" type="ORF">L9F63_011372</name>
</gene>
<dbReference type="InterPro" id="IPR051696">
    <property type="entry name" value="DENN_Domain_GEFs"/>
</dbReference>
<dbReference type="PANTHER" id="PTHR12296:SF30">
    <property type="entry name" value="DENN DOMAIN-CONTAINING PROTEIN CRAG"/>
    <property type="match status" value="1"/>
</dbReference>
<feature type="compositionally biased region" description="Polar residues" evidence="3">
    <location>
        <begin position="1006"/>
        <end position="1034"/>
    </location>
</feature>